<evidence type="ECO:0000259" key="7">
    <source>
        <dbReference type="Pfam" id="PF23598"/>
    </source>
</evidence>
<dbReference type="FunFam" id="3.40.50.300:FF:001091">
    <property type="entry name" value="Probable disease resistance protein At1g61300"/>
    <property type="match status" value="1"/>
</dbReference>
<dbReference type="GO" id="GO:0098542">
    <property type="term" value="P:defense response to other organism"/>
    <property type="evidence" value="ECO:0007669"/>
    <property type="project" value="TreeGrafter"/>
</dbReference>
<dbReference type="Pfam" id="PF18052">
    <property type="entry name" value="Rx_N"/>
    <property type="match status" value="1"/>
</dbReference>
<dbReference type="CDD" id="cd14798">
    <property type="entry name" value="RX-CC_like"/>
    <property type="match status" value="1"/>
</dbReference>
<feature type="domain" description="Disease resistance R13L4/SHOC-2-like LRR" evidence="7">
    <location>
        <begin position="553"/>
        <end position="674"/>
    </location>
</feature>
<dbReference type="InterPro" id="IPR058922">
    <property type="entry name" value="WHD_DRP"/>
</dbReference>
<feature type="domain" description="NB-ARC" evidence="4">
    <location>
        <begin position="172"/>
        <end position="336"/>
    </location>
</feature>
<dbReference type="Proteomes" id="UP000230069">
    <property type="component" value="Unassembled WGS sequence"/>
</dbReference>
<dbReference type="Gene3D" id="3.40.50.300">
    <property type="entry name" value="P-loop containing nucleotide triphosphate hydrolases"/>
    <property type="match status" value="1"/>
</dbReference>
<evidence type="ECO:0000259" key="5">
    <source>
        <dbReference type="Pfam" id="PF18052"/>
    </source>
</evidence>
<accession>A0A2G5E573</accession>
<dbReference type="InParanoid" id="A0A2G5E573"/>
<evidence type="ECO:0008006" key="10">
    <source>
        <dbReference type="Google" id="ProtNLM"/>
    </source>
</evidence>
<dbReference type="InterPro" id="IPR038005">
    <property type="entry name" value="RX-like_CC"/>
</dbReference>
<dbReference type="InterPro" id="IPR027417">
    <property type="entry name" value="P-loop_NTPase"/>
</dbReference>
<feature type="domain" description="Disease resistance N-terminal" evidence="5">
    <location>
        <begin position="5"/>
        <end position="90"/>
    </location>
</feature>
<gene>
    <name evidence="8" type="ORF">AQUCO_01200130v1</name>
</gene>
<dbReference type="FunFam" id="1.10.10.10:FF:000322">
    <property type="entry name" value="Probable disease resistance protein At1g63360"/>
    <property type="match status" value="1"/>
</dbReference>
<dbReference type="EMBL" id="KZ305029">
    <property type="protein sequence ID" value="PIA50697.1"/>
    <property type="molecule type" value="Genomic_DNA"/>
</dbReference>
<dbReference type="InterPro" id="IPR002182">
    <property type="entry name" value="NB-ARC"/>
</dbReference>
<dbReference type="InterPro" id="IPR041118">
    <property type="entry name" value="Rx_N"/>
</dbReference>
<dbReference type="SUPFAM" id="SSF52540">
    <property type="entry name" value="P-loop containing nucleoside triphosphate hydrolases"/>
    <property type="match status" value="1"/>
</dbReference>
<dbReference type="Pfam" id="PF23559">
    <property type="entry name" value="WHD_DRP"/>
    <property type="match status" value="1"/>
</dbReference>
<name>A0A2G5E573_AQUCA</name>
<organism evidence="8 9">
    <name type="scientific">Aquilegia coerulea</name>
    <name type="common">Rocky mountain columbine</name>
    <dbReference type="NCBI Taxonomy" id="218851"/>
    <lineage>
        <taxon>Eukaryota</taxon>
        <taxon>Viridiplantae</taxon>
        <taxon>Streptophyta</taxon>
        <taxon>Embryophyta</taxon>
        <taxon>Tracheophyta</taxon>
        <taxon>Spermatophyta</taxon>
        <taxon>Magnoliopsida</taxon>
        <taxon>Ranunculales</taxon>
        <taxon>Ranunculaceae</taxon>
        <taxon>Thalictroideae</taxon>
        <taxon>Aquilegia</taxon>
    </lineage>
</organism>
<protein>
    <recommendedName>
        <fullName evidence="10">AAA+ ATPase domain-containing protein</fullName>
    </recommendedName>
</protein>
<dbReference type="InterPro" id="IPR042197">
    <property type="entry name" value="Apaf_helical"/>
</dbReference>
<keyword evidence="2" id="KW-0547">Nucleotide-binding</keyword>
<keyword evidence="1" id="KW-0677">Repeat</keyword>
<evidence type="ECO:0000256" key="2">
    <source>
        <dbReference type="ARBA" id="ARBA00022741"/>
    </source>
</evidence>
<dbReference type="Pfam" id="PF00931">
    <property type="entry name" value="NB-ARC"/>
    <property type="match status" value="1"/>
</dbReference>
<keyword evidence="9" id="KW-1185">Reference proteome</keyword>
<dbReference type="Gene3D" id="1.10.8.430">
    <property type="entry name" value="Helical domain of apoptotic protease-activating factors"/>
    <property type="match status" value="1"/>
</dbReference>
<dbReference type="Gene3D" id="3.80.10.10">
    <property type="entry name" value="Ribonuclease Inhibitor"/>
    <property type="match status" value="1"/>
</dbReference>
<dbReference type="Pfam" id="PF23598">
    <property type="entry name" value="LRR_14"/>
    <property type="match status" value="1"/>
</dbReference>
<dbReference type="Gene3D" id="1.10.10.10">
    <property type="entry name" value="Winged helix-like DNA-binding domain superfamily/Winged helix DNA-binding domain"/>
    <property type="match status" value="1"/>
</dbReference>
<dbReference type="FunCoup" id="A0A2G5E573">
    <property type="interactions" value="420"/>
</dbReference>
<feature type="domain" description="Disease resistance protein winged helix" evidence="6">
    <location>
        <begin position="399"/>
        <end position="470"/>
    </location>
</feature>
<keyword evidence="3" id="KW-0611">Plant defense</keyword>
<evidence type="ECO:0000256" key="1">
    <source>
        <dbReference type="ARBA" id="ARBA00022737"/>
    </source>
</evidence>
<dbReference type="SUPFAM" id="SSF52058">
    <property type="entry name" value="L domain-like"/>
    <property type="match status" value="1"/>
</dbReference>
<dbReference type="PANTHER" id="PTHR23155">
    <property type="entry name" value="DISEASE RESISTANCE PROTEIN RP"/>
    <property type="match status" value="1"/>
</dbReference>
<dbReference type="InterPro" id="IPR036388">
    <property type="entry name" value="WH-like_DNA-bd_sf"/>
</dbReference>
<evidence type="ECO:0000313" key="9">
    <source>
        <dbReference type="Proteomes" id="UP000230069"/>
    </source>
</evidence>
<dbReference type="Gene3D" id="1.20.5.4130">
    <property type="match status" value="1"/>
</dbReference>
<dbReference type="InterPro" id="IPR032675">
    <property type="entry name" value="LRR_dom_sf"/>
</dbReference>
<sequence length="850" mass="98045">MAESVVSLVVERLGGLIIQEVSFLKKVHEQFERLQKELISIQGFLKTVDSYHNQDPCISTWVADVRDIAYDVDEVIDAFLKVASEEDGKGSNILKQIGCKPKNIFKLHNLGKEIEKVFFKLEDISQRRQRYGITNMAKGTISSTTNEMLLRRSYPHAEDDATIGLEDQTCSLVAELLKEEDRLCVVSIYGMGGLGKTTLAKKVYNHCDVKTHFDCYAWTSISQHPSIGEVLQEILRKVSALMRTDTREMNEVELVEQLFAILEEKRYLVVLDDIWSKEAWNILQPAFPNNRGSKVMLTTRNVEVAMHADRWSQHLQPRYLTDEEAWDLVCRKAFPHFVHDTTQSLSSDLEDCGRNMVKRCGGLPLEIIVLGGILASKKSLNEWETVSQHLGIFNTSQRLFPEDFHIPVKKLVYMWMAESMIRQENERETIEKVGSRYLDELIHRCMVQIGEKSLRGRVKICRLHDKMRDLSIAIGREEDFFEVISRKNNSSSSTNDSSSSSSGVVRNSNKLRRCAIYIEKDIQYVFPKYLTPCLRSAIFVHDEPFYYCASIVCKDFKLLKVLEFEDMRFVNSTLEKEFCRVLGKLSNLRYLSLRNTKLQKIPKSIGNLVFLQTLDLRLFYSLAIPNVVWKMRQLRHLYGWFINGFSIDTLTELRTLSVIAAACWAMDQSDQLRSLYLTTRKGFSDLKRLSGKRHLLKLKLIGRLTKFPFQWPSNLIKLSICDAYLSEDPMPILEKLQHLLRLELAAYSYSGKEMVCSGKGFSQLQHLEVSNLYQLEEWTVEEGAMPCLVTCMIQKCWNLKLVPPGFKFFTILQELKIFNMCEFYNVRVKEGGLDWHIVQHIPSIIVKGSL</sequence>
<dbReference type="GO" id="GO:0043531">
    <property type="term" value="F:ADP binding"/>
    <property type="evidence" value="ECO:0007669"/>
    <property type="project" value="InterPro"/>
</dbReference>
<evidence type="ECO:0000259" key="6">
    <source>
        <dbReference type="Pfam" id="PF23559"/>
    </source>
</evidence>
<dbReference type="InterPro" id="IPR044974">
    <property type="entry name" value="Disease_R_plants"/>
</dbReference>
<evidence type="ECO:0000256" key="3">
    <source>
        <dbReference type="ARBA" id="ARBA00022821"/>
    </source>
</evidence>
<proteinExistence type="predicted"/>
<evidence type="ECO:0000259" key="4">
    <source>
        <dbReference type="Pfam" id="PF00931"/>
    </source>
</evidence>
<dbReference type="AlphaFoldDB" id="A0A2G5E573"/>
<dbReference type="InterPro" id="IPR055414">
    <property type="entry name" value="LRR_R13L4/SHOC2-like"/>
</dbReference>
<dbReference type="STRING" id="218851.A0A2G5E573"/>
<dbReference type="OrthoDB" id="3027644at2759"/>
<reference evidence="8 9" key="1">
    <citation type="submission" date="2017-09" db="EMBL/GenBank/DDBJ databases">
        <title>WGS assembly of Aquilegia coerulea Goldsmith.</title>
        <authorList>
            <person name="Hodges S."/>
            <person name="Kramer E."/>
            <person name="Nordborg M."/>
            <person name="Tomkins J."/>
            <person name="Borevitz J."/>
            <person name="Derieg N."/>
            <person name="Yan J."/>
            <person name="Mihaltcheva S."/>
            <person name="Hayes R.D."/>
            <person name="Rokhsar D."/>
        </authorList>
    </citation>
    <scope>NUCLEOTIDE SEQUENCE [LARGE SCALE GENOMIC DNA]</scope>
    <source>
        <strain evidence="9">cv. Goldsmith</strain>
    </source>
</reference>
<dbReference type="PANTHER" id="PTHR23155:SF1185">
    <property type="entry name" value="DISEASE RESISTANCE RPP8-LIKE PROTEIN 3-RELATED"/>
    <property type="match status" value="1"/>
</dbReference>
<evidence type="ECO:0000313" key="8">
    <source>
        <dbReference type="EMBL" id="PIA50697.1"/>
    </source>
</evidence>
<dbReference type="PRINTS" id="PR00364">
    <property type="entry name" value="DISEASERSIST"/>
</dbReference>